<dbReference type="Gene3D" id="3.40.50.1000">
    <property type="entry name" value="HAD superfamily/HAD-like"/>
    <property type="match status" value="1"/>
</dbReference>
<dbReference type="OrthoDB" id="9784466at2"/>
<keyword evidence="3" id="KW-0460">Magnesium</keyword>
<keyword evidence="5" id="KW-1185">Reference proteome</keyword>
<sequence>MNLAIFDLDNTLLKGDSDYNWALFLIKKGLLDKKAFEKKNEQFFQDYQEGNLDVHEYCGFQFGVLKNNDRELMENLRDQYINEIILPMIPSAAHKLVQNHKDKGDRLLIITATNSFITKPIGKLFGIPDLIGTDPEEIDGKFSGKIAGTPSFQEGKIKRLEEWLDLQGLTLKSFEKTYFYSDSRNDIPLLERVTHPVAANPDEVLIKKATLHAWPIIHLWQ</sequence>
<name>A0P5Q6_9PROT</name>
<evidence type="ECO:0000313" key="5">
    <source>
        <dbReference type="Proteomes" id="UP000054262"/>
    </source>
</evidence>
<dbReference type="GO" id="GO:0046872">
    <property type="term" value="F:metal ion binding"/>
    <property type="evidence" value="ECO:0007669"/>
    <property type="project" value="UniProtKB-KW"/>
</dbReference>
<reference evidence="4 5" key="1">
    <citation type="submission" date="2006-11" db="EMBL/GenBank/DDBJ databases">
        <authorList>
            <person name="Giovannoni S."/>
            <person name="Vergin K."/>
            <person name="Ferriera S."/>
            <person name="Johnson J."/>
            <person name="Kravitz S."/>
            <person name="Beeson K."/>
            <person name="Sutton G."/>
            <person name="Rogers Y.-H."/>
            <person name="Friedman R."/>
            <person name="Frazier M."/>
            <person name="Venter J.C."/>
        </authorList>
    </citation>
    <scope>NUCLEOTIDE SEQUENCE [LARGE SCALE GENOMIC DNA]</scope>
    <source>
        <strain evidence="4 5">HTCC2181</strain>
    </source>
</reference>
<keyword evidence="2 4" id="KW-0378">Hydrolase</keyword>
<dbReference type="InterPro" id="IPR006385">
    <property type="entry name" value="HAD_hydro_SerB1"/>
</dbReference>
<comment type="caution">
    <text evidence="4">The sequence shown here is derived from an EMBL/GenBank/DDBJ whole genome shotgun (WGS) entry which is preliminary data.</text>
</comment>
<dbReference type="SUPFAM" id="SSF56784">
    <property type="entry name" value="HAD-like"/>
    <property type="match status" value="1"/>
</dbReference>
<keyword evidence="1" id="KW-0479">Metal-binding</keyword>
<dbReference type="GO" id="GO:0016787">
    <property type="term" value="F:hydrolase activity"/>
    <property type="evidence" value="ECO:0007669"/>
    <property type="project" value="UniProtKB-KW"/>
</dbReference>
<gene>
    <name evidence="4" type="ORF">MB2181_02295</name>
</gene>
<evidence type="ECO:0000256" key="3">
    <source>
        <dbReference type="ARBA" id="ARBA00022842"/>
    </source>
</evidence>
<dbReference type="AlphaFoldDB" id="A0P5Q6"/>
<dbReference type="InterPro" id="IPR050582">
    <property type="entry name" value="HAD-like_SerB"/>
</dbReference>
<evidence type="ECO:0000256" key="1">
    <source>
        <dbReference type="ARBA" id="ARBA00022723"/>
    </source>
</evidence>
<organism evidence="4 5">
    <name type="scientific">Methylophilales bacterium HTCC2181</name>
    <dbReference type="NCBI Taxonomy" id="383631"/>
    <lineage>
        <taxon>Bacteria</taxon>
        <taxon>Pseudomonadati</taxon>
        <taxon>Pseudomonadota</taxon>
        <taxon>Betaproteobacteria</taxon>
        <taxon>Nitrosomonadales</taxon>
        <taxon>OM43 clade</taxon>
    </lineage>
</organism>
<protein>
    <submittedName>
        <fullName evidence="4">Haloacid dehalogenase/epoxide hydrolase family protein</fullName>
    </submittedName>
</protein>
<accession>A0P5Q6</accession>
<dbReference type="CDD" id="cd02612">
    <property type="entry name" value="HAD_PGPPase"/>
    <property type="match status" value="1"/>
</dbReference>
<dbReference type="PANTHER" id="PTHR43344">
    <property type="entry name" value="PHOSPHOSERINE PHOSPHATASE"/>
    <property type="match status" value="1"/>
</dbReference>
<proteinExistence type="predicted"/>
<dbReference type="InterPro" id="IPR023214">
    <property type="entry name" value="HAD_sf"/>
</dbReference>
<evidence type="ECO:0000313" key="4">
    <source>
        <dbReference type="EMBL" id="EAV46866.1"/>
    </source>
</evidence>
<dbReference type="Gene3D" id="1.20.1440.100">
    <property type="entry name" value="SG protein - dephosphorylation function"/>
    <property type="match status" value="1"/>
</dbReference>
<dbReference type="NCBIfam" id="TIGR01488">
    <property type="entry name" value="HAD-SF-IB"/>
    <property type="match status" value="1"/>
</dbReference>
<dbReference type="NCBIfam" id="TIGR01490">
    <property type="entry name" value="HAD-SF-IB-hyp1"/>
    <property type="match status" value="1"/>
</dbReference>
<dbReference type="Pfam" id="PF12710">
    <property type="entry name" value="HAD"/>
    <property type="match status" value="1"/>
</dbReference>
<dbReference type="InterPro" id="IPR036412">
    <property type="entry name" value="HAD-like_sf"/>
</dbReference>
<dbReference type="PANTHER" id="PTHR43344:SF13">
    <property type="entry name" value="PHOSPHATASE RV3661-RELATED"/>
    <property type="match status" value="1"/>
</dbReference>
<evidence type="ECO:0000256" key="2">
    <source>
        <dbReference type="ARBA" id="ARBA00022801"/>
    </source>
</evidence>
<dbReference type="Proteomes" id="UP000054262">
    <property type="component" value="Unassembled WGS sequence"/>
</dbReference>
<dbReference type="EMBL" id="AAUX01000001">
    <property type="protein sequence ID" value="EAV46866.1"/>
    <property type="molecule type" value="Genomic_DNA"/>
</dbReference>